<reference evidence="1 2" key="1">
    <citation type="submission" date="2017-08" db="EMBL/GenBank/DDBJ databases">
        <title>Infants hospitalized years apart are colonized by the same room-sourced microbial strains.</title>
        <authorList>
            <person name="Brooks B."/>
            <person name="Olm M.R."/>
            <person name="Firek B.A."/>
            <person name="Baker R."/>
            <person name="Thomas B.C."/>
            <person name="Morowitz M.J."/>
            <person name="Banfield J.F."/>
        </authorList>
    </citation>
    <scope>NUCLEOTIDE SEQUENCE [LARGE SCALE GENOMIC DNA]</scope>
    <source>
        <strain evidence="1">S2_018_000_R2_101</strain>
    </source>
</reference>
<proteinExistence type="predicted"/>
<dbReference type="AlphaFoldDB" id="A0A2W5A7D9"/>
<keyword evidence="1" id="KW-0418">Kinase</keyword>
<accession>A0A2W5A7D9</accession>
<evidence type="ECO:0000313" key="2">
    <source>
        <dbReference type="Proteomes" id="UP000249066"/>
    </source>
</evidence>
<dbReference type="GO" id="GO:0016301">
    <property type="term" value="F:kinase activity"/>
    <property type="evidence" value="ECO:0007669"/>
    <property type="project" value="UniProtKB-KW"/>
</dbReference>
<gene>
    <name evidence="1" type="ORF">DI623_10700</name>
</gene>
<name>A0A2W5A7D9_9SPHN</name>
<protein>
    <submittedName>
        <fullName evidence="1">Ribose-phosphate pyrophosphokinase</fullName>
    </submittedName>
</protein>
<dbReference type="EMBL" id="QFNN01000065">
    <property type="protein sequence ID" value="PZO89296.1"/>
    <property type="molecule type" value="Genomic_DNA"/>
</dbReference>
<comment type="caution">
    <text evidence="1">The sequence shown here is derived from an EMBL/GenBank/DDBJ whole genome shotgun (WGS) entry which is preliminary data.</text>
</comment>
<evidence type="ECO:0000313" key="1">
    <source>
        <dbReference type="EMBL" id="PZO89296.1"/>
    </source>
</evidence>
<sequence>MSGDGPIADVARVRAILIAAARTEETISYSALLGRLGLRFTRPRMRALCKTLGAIDDAGAARGEPELAVLVVREGDGLPGQGWWAGGRAAMMGHDGDWTGPEARAFVRELQHEACRWWRAHEE</sequence>
<dbReference type="Proteomes" id="UP000249066">
    <property type="component" value="Unassembled WGS sequence"/>
</dbReference>
<organism evidence="1 2">
    <name type="scientific">Sphingomonas sanxanigenens</name>
    <dbReference type="NCBI Taxonomy" id="397260"/>
    <lineage>
        <taxon>Bacteria</taxon>
        <taxon>Pseudomonadati</taxon>
        <taxon>Pseudomonadota</taxon>
        <taxon>Alphaproteobacteria</taxon>
        <taxon>Sphingomonadales</taxon>
        <taxon>Sphingomonadaceae</taxon>
        <taxon>Sphingomonas</taxon>
    </lineage>
</organism>
<keyword evidence="1" id="KW-0808">Transferase</keyword>